<evidence type="ECO:0008006" key="6">
    <source>
        <dbReference type="Google" id="ProtNLM"/>
    </source>
</evidence>
<feature type="region of interest" description="Disordered" evidence="1">
    <location>
        <begin position="314"/>
        <end position="585"/>
    </location>
</feature>
<gene>
    <name evidence="4" type="ORF">MSAN_01468300</name>
</gene>
<feature type="signal peptide" evidence="3">
    <location>
        <begin position="1"/>
        <end position="21"/>
    </location>
</feature>
<feature type="chain" id="PRO_5034355223" description="Extracellular membrane protein CFEM domain-containing protein" evidence="3">
    <location>
        <begin position="22"/>
        <end position="595"/>
    </location>
</feature>
<feature type="compositionally biased region" description="Pro residues" evidence="1">
    <location>
        <begin position="453"/>
        <end position="467"/>
    </location>
</feature>
<name>A0A8H6YAN6_9AGAR</name>
<keyword evidence="2" id="KW-0472">Membrane</keyword>
<accession>A0A8H6YAN6</accession>
<dbReference type="AlphaFoldDB" id="A0A8H6YAN6"/>
<feature type="compositionally biased region" description="Pro residues" evidence="1">
    <location>
        <begin position="560"/>
        <end position="574"/>
    </location>
</feature>
<dbReference type="EMBL" id="JACAZH010000011">
    <property type="protein sequence ID" value="KAF7355514.1"/>
    <property type="molecule type" value="Genomic_DNA"/>
</dbReference>
<evidence type="ECO:0000313" key="5">
    <source>
        <dbReference type="Proteomes" id="UP000623467"/>
    </source>
</evidence>
<feature type="compositionally biased region" description="Polar residues" evidence="1">
    <location>
        <begin position="322"/>
        <end position="334"/>
    </location>
</feature>
<reference evidence="4" key="1">
    <citation type="submission" date="2020-05" db="EMBL/GenBank/DDBJ databases">
        <title>Mycena genomes resolve the evolution of fungal bioluminescence.</title>
        <authorList>
            <person name="Tsai I.J."/>
        </authorList>
    </citation>
    <scope>NUCLEOTIDE SEQUENCE</scope>
    <source>
        <strain evidence="4">160909Yilan</strain>
    </source>
</reference>
<comment type="caution">
    <text evidence="4">The sequence shown here is derived from an EMBL/GenBank/DDBJ whole genome shotgun (WGS) entry which is preliminary data.</text>
</comment>
<evidence type="ECO:0000313" key="4">
    <source>
        <dbReference type="EMBL" id="KAF7355514.1"/>
    </source>
</evidence>
<evidence type="ECO:0000256" key="1">
    <source>
        <dbReference type="SAM" id="MobiDB-lite"/>
    </source>
</evidence>
<feature type="compositionally biased region" description="Pro residues" evidence="1">
    <location>
        <begin position="488"/>
        <end position="501"/>
    </location>
</feature>
<feature type="compositionally biased region" description="Pro residues" evidence="1">
    <location>
        <begin position="409"/>
        <end position="422"/>
    </location>
</feature>
<feature type="region of interest" description="Disordered" evidence="1">
    <location>
        <begin position="245"/>
        <end position="277"/>
    </location>
</feature>
<feature type="compositionally biased region" description="Acidic residues" evidence="1">
    <location>
        <begin position="350"/>
        <end position="367"/>
    </location>
</feature>
<feature type="compositionally biased region" description="Pro residues" evidence="1">
    <location>
        <begin position="383"/>
        <end position="393"/>
    </location>
</feature>
<proteinExistence type="predicted"/>
<feature type="compositionally biased region" description="Low complexity" evidence="1">
    <location>
        <begin position="245"/>
        <end position="257"/>
    </location>
</feature>
<evidence type="ECO:0000256" key="3">
    <source>
        <dbReference type="SAM" id="SignalP"/>
    </source>
</evidence>
<feature type="compositionally biased region" description="Polar residues" evidence="1">
    <location>
        <begin position="394"/>
        <end position="407"/>
    </location>
</feature>
<keyword evidence="2" id="KW-0812">Transmembrane</keyword>
<dbReference type="Proteomes" id="UP000623467">
    <property type="component" value="Unassembled WGS sequence"/>
</dbReference>
<feature type="compositionally biased region" description="Polar residues" evidence="1">
    <location>
        <begin position="437"/>
        <end position="447"/>
    </location>
</feature>
<sequence>MRIRLLSIGLFTLLVASQADAQSQNDSVLNNAQGATPCDMLQTFPSHCENPQTRDDNDNDTTQAPTACTCTNVYFNLWSACAFTKTPADLPSCDTFQKNCSQALINVTTLQQNNTPYPNWAFVELPANDTFDIVAAIASAEGLPSHKWTVIQIVLPIVVGIVSAVIVLLGVVFYRRRKNKNRGQRDWMQTIGNRPRFNFPTFSSLQRVRELDRSNSWSIDDRQEDLQEYQFVSYPASLQGSRVSGHVRLSSSSSGTSLPPPLQIPEKRPPVRTWPGKSIWKRPLRSARELSDSMPRPWRKAVGVKNIPGYKSFRVDAEDSDSPLSQHPHTQSLLGYSGRSRSNLHRETIFEQEPDEPEDDVESDDEALPFIPQEHSSSNHDAIPPPEAIPPRPSTSGGESNGSQRTRQVPPPSTPPRIPLPLLPSISAKPQSVVPVASTSSQEQPIPQRSAPNLPPAPTSPPPPPPSIARRSPRSIRSPLPAQFANSPPLPSPPLLSPPPSNNLLLNNAPPLPQPRRRRDSDEGSSIRTLPMTPTPPYVRGAPAPIQVLEPEPTGETPPHSAPPYAPAMPPTSPPGAFYSHPHGAVGFRSCTLPA</sequence>
<organism evidence="4 5">
    <name type="scientific">Mycena sanguinolenta</name>
    <dbReference type="NCBI Taxonomy" id="230812"/>
    <lineage>
        <taxon>Eukaryota</taxon>
        <taxon>Fungi</taxon>
        <taxon>Dikarya</taxon>
        <taxon>Basidiomycota</taxon>
        <taxon>Agaricomycotina</taxon>
        <taxon>Agaricomycetes</taxon>
        <taxon>Agaricomycetidae</taxon>
        <taxon>Agaricales</taxon>
        <taxon>Marasmiineae</taxon>
        <taxon>Mycenaceae</taxon>
        <taxon>Mycena</taxon>
    </lineage>
</organism>
<evidence type="ECO:0000256" key="2">
    <source>
        <dbReference type="SAM" id="Phobius"/>
    </source>
</evidence>
<keyword evidence="2" id="KW-1133">Transmembrane helix</keyword>
<feature type="compositionally biased region" description="Low complexity" evidence="1">
    <location>
        <begin position="475"/>
        <end position="487"/>
    </location>
</feature>
<feature type="transmembrane region" description="Helical" evidence="2">
    <location>
        <begin position="153"/>
        <end position="174"/>
    </location>
</feature>
<dbReference type="OrthoDB" id="3062174at2759"/>
<keyword evidence="5" id="KW-1185">Reference proteome</keyword>
<protein>
    <recommendedName>
        <fullName evidence="6">Extracellular membrane protein CFEM domain-containing protein</fullName>
    </recommendedName>
</protein>
<keyword evidence="3" id="KW-0732">Signal</keyword>